<protein>
    <submittedName>
        <fullName evidence="1">Uncharacterized protein</fullName>
    </submittedName>
</protein>
<reference evidence="1 2" key="1">
    <citation type="journal article" date="2019" name="Sci. Rep.">
        <title>Orb-weaving spider Araneus ventricosus genome elucidates the spidroin gene catalogue.</title>
        <authorList>
            <person name="Kono N."/>
            <person name="Nakamura H."/>
            <person name="Ohtoshi R."/>
            <person name="Moran D.A.P."/>
            <person name="Shinohara A."/>
            <person name="Yoshida Y."/>
            <person name="Fujiwara M."/>
            <person name="Mori M."/>
            <person name="Tomita M."/>
            <person name="Arakawa K."/>
        </authorList>
    </citation>
    <scope>NUCLEOTIDE SEQUENCE [LARGE SCALE GENOMIC DNA]</scope>
</reference>
<dbReference type="InterPro" id="IPR036397">
    <property type="entry name" value="RNaseH_sf"/>
</dbReference>
<organism evidence="1 2">
    <name type="scientific">Araneus ventricosus</name>
    <name type="common">Orbweaver spider</name>
    <name type="synonym">Epeira ventricosa</name>
    <dbReference type="NCBI Taxonomy" id="182803"/>
    <lineage>
        <taxon>Eukaryota</taxon>
        <taxon>Metazoa</taxon>
        <taxon>Ecdysozoa</taxon>
        <taxon>Arthropoda</taxon>
        <taxon>Chelicerata</taxon>
        <taxon>Arachnida</taxon>
        <taxon>Araneae</taxon>
        <taxon>Araneomorphae</taxon>
        <taxon>Entelegynae</taxon>
        <taxon>Araneoidea</taxon>
        <taxon>Araneidae</taxon>
        <taxon>Araneus</taxon>
    </lineage>
</organism>
<evidence type="ECO:0000313" key="1">
    <source>
        <dbReference type="EMBL" id="GBM83259.1"/>
    </source>
</evidence>
<dbReference type="Gene3D" id="3.30.420.10">
    <property type="entry name" value="Ribonuclease H-like superfamily/Ribonuclease H"/>
    <property type="match status" value="1"/>
</dbReference>
<keyword evidence="2" id="KW-1185">Reference proteome</keyword>
<name>A0A4Y2J119_ARAVE</name>
<proteinExistence type="predicted"/>
<accession>A0A4Y2J119</accession>
<dbReference type="PANTHER" id="PTHR47331:SF2">
    <property type="match status" value="1"/>
</dbReference>
<dbReference type="Proteomes" id="UP000499080">
    <property type="component" value="Unassembled WGS sequence"/>
</dbReference>
<dbReference type="OrthoDB" id="6434970at2759"/>
<dbReference type="AlphaFoldDB" id="A0A4Y2J119"/>
<sequence length="125" mass="14986">MYYTCAVFRAVHFELLWSLTKTFLQSFCRFVARRGRPSIVYCVNGSNFIGASNYLKSVNWAEIAQFNSIRRIRWLFNPLTATWWGGFWERLVGVTKQIPEEFSEKPFILRRNGHRLMRYRVCYKL</sequence>
<comment type="caution">
    <text evidence="1">The sequence shown here is derived from an EMBL/GenBank/DDBJ whole genome shotgun (WGS) entry which is preliminary data.</text>
</comment>
<dbReference type="GO" id="GO:0003676">
    <property type="term" value="F:nucleic acid binding"/>
    <property type="evidence" value="ECO:0007669"/>
    <property type="project" value="InterPro"/>
</dbReference>
<gene>
    <name evidence="1" type="ORF">AVEN_256576_1</name>
</gene>
<dbReference type="EMBL" id="BGPR01003066">
    <property type="protein sequence ID" value="GBM83259.1"/>
    <property type="molecule type" value="Genomic_DNA"/>
</dbReference>
<dbReference type="PANTHER" id="PTHR47331">
    <property type="entry name" value="PHD-TYPE DOMAIN-CONTAINING PROTEIN"/>
    <property type="match status" value="1"/>
</dbReference>
<evidence type="ECO:0000313" key="2">
    <source>
        <dbReference type="Proteomes" id="UP000499080"/>
    </source>
</evidence>